<name>A0A917C5F9_9PROT</name>
<evidence type="ECO:0000256" key="1">
    <source>
        <dbReference type="ARBA" id="ARBA00023002"/>
    </source>
</evidence>
<dbReference type="PANTHER" id="PTHR43403:SF1">
    <property type="entry name" value="NAD-SPECIFIC GLUTAMATE DEHYDROGENASE"/>
    <property type="match status" value="1"/>
</dbReference>
<dbReference type="GO" id="GO:0004069">
    <property type="term" value="F:L-aspartate:2-oxoglutarate aminotransferase activity"/>
    <property type="evidence" value="ECO:0007669"/>
    <property type="project" value="InterPro"/>
</dbReference>
<comment type="caution">
    <text evidence="8">The sequence shown here is derived from an EMBL/GenBank/DDBJ whole genome shotgun (WGS) entry which is preliminary data.</text>
</comment>
<dbReference type="Pfam" id="PF21076">
    <property type="entry name" value="GDH_ACT2"/>
    <property type="match status" value="1"/>
</dbReference>
<feature type="domain" description="NAD-glutamate dehydrogenase ACT2" evidence="6">
    <location>
        <begin position="419"/>
        <end position="507"/>
    </location>
</feature>
<dbReference type="InterPro" id="IPR049059">
    <property type="entry name" value="NAD_Glu_DH_HM1"/>
</dbReference>
<dbReference type="Proteomes" id="UP000632498">
    <property type="component" value="Unassembled WGS sequence"/>
</dbReference>
<dbReference type="InterPro" id="IPR046346">
    <property type="entry name" value="Aminoacid_DH-like_N_sf"/>
</dbReference>
<organism evidence="8 9">
    <name type="scientific">Terasakiella brassicae</name>
    <dbReference type="NCBI Taxonomy" id="1634917"/>
    <lineage>
        <taxon>Bacteria</taxon>
        <taxon>Pseudomonadati</taxon>
        <taxon>Pseudomonadota</taxon>
        <taxon>Alphaproteobacteria</taxon>
        <taxon>Rhodospirillales</taxon>
        <taxon>Terasakiellaceae</taxon>
        <taxon>Terasakiella</taxon>
    </lineage>
</organism>
<evidence type="ECO:0000259" key="3">
    <source>
        <dbReference type="Pfam" id="PF05088"/>
    </source>
</evidence>
<dbReference type="InterPro" id="IPR028971">
    <property type="entry name" value="NAD-GDH_cat"/>
</dbReference>
<evidence type="ECO:0000259" key="5">
    <source>
        <dbReference type="Pfam" id="PF21075"/>
    </source>
</evidence>
<dbReference type="Pfam" id="PF05088">
    <property type="entry name" value="Bac_GDH_CD"/>
    <property type="match status" value="1"/>
</dbReference>
<dbReference type="Pfam" id="PF21073">
    <property type="entry name" value="GDH_HM1"/>
    <property type="match status" value="1"/>
</dbReference>
<keyword evidence="9" id="KW-1185">Reference proteome</keyword>
<feature type="domain" description="NAD-glutamate dehydrogenase ACT3" evidence="7">
    <location>
        <begin position="562"/>
        <end position="642"/>
    </location>
</feature>
<evidence type="ECO:0000313" key="9">
    <source>
        <dbReference type="Proteomes" id="UP000632498"/>
    </source>
</evidence>
<reference evidence="8" key="2">
    <citation type="submission" date="2020-09" db="EMBL/GenBank/DDBJ databases">
        <authorList>
            <person name="Sun Q."/>
            <person name="Zhou Y."/>
        </authorList>
    </citation>
    <scope>NUCLEOTIDE SEQUENCE</scope>
    <source>
        <strain evidence="8">CGMCC 1.15254</strain>
    </source>
</reference>
<dbReference type="SUPFAM" id="SSF53223">
    <property type="entry name" value="Aminoacid dehydrogenase-like, N-terminal domain"/>
    <property type="match status" value="1"/>
</dbReference>
<dbReference type="PANTHER" id="PTHR43403">
    <property type="entry name" value="NAD-SPECIFIC GLUTAMATE DEHYDROGENASE"/>
    <property type="match status" value="1"/>
</dbReference>
<dbReference type="InterPro" id="IPR049058">
    <property type="entry name" value="NAD_Glu_DH_HM2"/>
</dbReference>
<dbReference type="InterPro" id="IPR007780">
    <property type="entry name" value="NAD_Glu_DH_bac"/>
</dbReference>
<feature type="coiled-coil region" evidence="2">
    <location>
        <begin position="1"/>
        <end position="28"/>
    </location>
</feature>
<dbReference type="InterPro" id="IPR049064">
    <property type="entry name" value="NAD_Glu_DH_ACT3"/>
</dbReference>
<dbReference type="Pfam" id="PF21075">
    <property type="entry name" value="GDH_ACT1"/>
    <property type="match status" value="1"/>
</dbReference>
<protein>
    <submittedName>
        <fullName evidence="8">Glutamate dehydrogenase</fullName>
    </submittedName>
</protein>
<sequence>MNGMNKTLSKSEQQKADLINKVAKLINDRLPKKDAADAVKFVQQFFSKVPPHDLIGRQEEEIYGSALAFWRFAAKRKNDETLVRVYNPNLEEHGWQSDHTVVEICTPDRPFLVDSVTSALTESDMTIYLTIHPVITLCRDDKGYLVGTLFEDEKIPKSWGDTCQYESYMLFFVNRQSDKDQLQTLSDRLKHCLSEGDAAVRDWQDMRKAARDTIEGLSKKLPDVNPEEAKEVCDFMQWVHDDHFTLLGVCDFDIKGDTVVPVLDGALGILSNPKSNILDEISILATSPASDKGKFTEDSSPLMIVKTSHKSVIHRPVYMDVICVKRYGAKGKVIGQRVFVGLFTSAAYSRAPHDIPVVRMKSMRVMERAGFKPGSHNRKAFAHIIDTFPRDELFQINEDALYEMCMGILNLQERQRVALFVRMDDFSRFASCLIHIPRDSMTTELRQDMQAILERAFNGELKAFYTQIGDAPLARLHVIISTPDAGKTEVDLYEVENQLIEAARSWSDHLRDQLVTSNGEEKGLEQYRRYRNAFPAGYIETHNGALAVNDIAKLDDVLKTGELQLSLYRPIEATGNVIRFKLYHPNGAVPLSHVLPMLEHMGLRVLDEHPYPVYPQNCDCELIMIHDFGLTTASGGDVDLSAIRESFQEAFRHIWTSQVENDGFNRLVIEAGIKPWPVMLLRAMCKYLRQVNIPFSQTYMQRALASNPEVTRLLVDLFYEKFDPKIKNDPQKIDAIRTKILDILDTVQNADEDRILRRFLNLIDCTLRTNYFQMDENGKDKPYVSFKLNSREIEDLPLPRPWREIFVYSPRVEGVHLRGGPVARGGLRWSDRREDFRTEVLGLVKAQQVKNAVIVPVGSKGGFVVKQPPSEGGREAFLKEGIECYKTFIRGLLDLTDNYVAGKVVPPKQVVRHDEDDPYLVVAADKGTATFSDIANGVSEEYGHWLGDAFASGGSVGYDHKKMGITAKGAWESVKRHFREMGKDIQNEDFTVAGVGDMGGDVFGNGMLLSKHIQLVAAFNHLHIFIDPTPDAAKSWEERKRLFDEVKGWDQYDTSLISKGGGVFLRSAKKIEITPEIRKALGLAGSVKSLSPNELIRSILKAQVELLWFGGIGTYIKESHESDADTGDRGNDAIRVDATELHCKVIGEGANLGCTQRGRIEFALHGGRNNTDAIDNSAGVDCSDHEVNIKILLNQIVANGDMTMKQRNKILEQMTDEVSDLVLRDNYLQSQAITIVQDRALDLLDQQARLMKYLERQGRLDRDVEVLPNEEVLAERQAAQKGLTRPEISVLMPYAKIWLYDKLLESDLPDDPRLEEDLIRYFPTQLGDMFEDQIKNHMLRREIIATGITNSLINRVGGSFLMQVMENTNATPDDIARAYLITRDSFGLRDTWADIEDLDNKVSAKEQIRMLQQVNKLIDRGTKWFLRYGEKPLDLGKAVESFSSGLQKLGEKLEEVLPKNILKAHLDQAQTFIDNGVPEELAKSVAGKVVLVSGCDIVGIAQKREMDVVDVSKIYFEVGSRFDLGWMRATGEQLGLKNHWQKLAVGALIEDLYNYQSTLTNIAIDNIAGGKDALSGLMKWIDDNQTVVDQTDQMLAEIKSTPGIDFAMLTVAAKQLRDMIAQG</sequence>
<evidence type="ECO:0000256" key="2">
    <source>
        <dbReference type="SAM" id="Coils"/>
    </source>
</evidence>
<gene>
    <name evidence="8" type="ORF">GCM10011332_28830</name>
</gene>
<keyword evidence="2" id="KW-0175">Coiled coil</keyword>
<dbReference type="InterPro" id="IPR049056">
    <property type="entry name" value="NAD_Glu_DH_HM3"/>
</dbReference>
<dbReference type="GO" id="GO:0006538">
    <property type="term" value="P:L-glutamate catabolic process"/>
    <property type="evidence" value="ECO:0007669"/>
    <property type="project" value="InterPro"/>
</dbReference>
<dbReference type="InterPro" id="IPR036291">
    <property type="entry name" value="NAD(P)-bd_dom_sf"/>
</dbReference>
<dbReference type="SUPFAM" id="SSF51735">
    <property type="entry name" value="NAD(P)-binding Rossmann-fold domains"/>
    <property type="match status" value="1"/>
</dbReference>
<dbReference type="PIRSF" id="PIRSF036761">
    <property type="entry name" value="GDH_Mll4104"/>
    <property type="match status" value="1"/>
</dbReference>
<dbReference type="GO" id="GO:0004352">
    <property type="term" value="F:glutamate dehydrogenase (NAD+) activity"/>
    <property type="evidence" value="ECO:0007669"/>
    <property type="project" value="InterPro"/>
</dbReference>
<proteinExistence type="predicted"/>
<feature type="domain" description="NAD-glutamate dehydrogenase N-terminal ACT1" evidence="5">
    <location>
        <begin position="41"/>
        <end position="189"/>
    </location>
</feature>
<reference evidence="8" key="1">
    <citation type="journal article" date="2014" name="Int. J. Syst. Evol. Microbiol.">
        <title>Complete genome sequence of Corynebacterium casei LMG S-19264T (=DSM 44701T), isolated from a smear-ripened cheese.</title>
        <authorList>
            <consortium name="US DOE Joint Genome Institute (JGI-PGF)"/>
            <person name="Walter F."/>
            <person name="Albersmeier A."/>
            <person name="Kalinowski J."/>
            <person name="Ruckert C."/>
        </authorList>
    </citation>
    <scope>NUCLEOTIDE SEQUENCE</scope>
    <source>
        <strain evidence="8">CGMCC 1.15254</strain>
    </source>
</reference>
<dbReference type="InterPro" id="IPR024727">
    <property type="entry name" value="NAD_Glu_DH_N_ACT1"/>
</dbReference>
<evidence type="ECO:0000313" key="8">
    <source>
        <dbReference type="EMBL" id="GGF73076.1"/>
    </source>
</evidence>
<dbReference type="InterPro" id="IPR049062">
    <property type="entry name" value="NAD_Glu_DH_ACT2"/>
</dbReference>
<dbReference type="InterPro" id="IPR048381">
    <property type="entry name" value="GDH_C"/>
</dbReference>
<keyword evidence="1" id="KW-0560">Oxidoreductase</keyword>
<dbReference type="Gene3D" id="3.40.50.720">
    <property type="entry name" value="NAD(P)-binding Rossmann-like Domain"/>
    <property type="match status" value="1"/>
</dbReference>
<evidence type="ECO:0000259" key="4">
    <source>
        <dbReference type="Pfam" id="PF21074"/>
    </source>
</evidence>
<dbReference type="Pfam" id="PF21078">
    <property type="entry name" value="GDH_HM3"/>
    <property type="match status" value="1"/>
</dbReference>
<evidence type="ECO:0000259" key="7">
    <source>
        <dbReference type="Pfam" id="PF21077"/>
    </source>
</evidence>
<accession>A0A917C5F9</accession>
<dbReference type="Pfam" id="PF21077">
    <property type="entry name" value="GDH_ACT3"/>
    <property type="match status" value="1"/>
</dbReference>
<feature type="domain" description="NAD-specific glutamate dehydrogenase C-terminal" evidence="4">
    <location>
        <begin position="1281"/>
        <end position="1618"/>
    </location>
</feature>
<dbReference type="Pfam" id="PF21079">
    <property type="entry name" value="GDH_HM2"/>
    <property type="match status" value="1"/>
</dbReference>
<dbReference type="Pfam" id="PF21074">
    <property type="entry name" value="GDH_C"/>
    <property type="match status" value="1"/>
</dbReference>
<dbReference type="EMBL" id="BMHV01000026">
    <property type="protein sequence ID" value="GGF73076.1"/>
    <property type="molecule type" value="Genomic_DNA"/>
</dbReference>
<evidence type="ECO:0000259" key="6">
    <source>
        <dbReference type="Pfam" id="PF21076"/>
    </source>
</evidence>
<feature type="domain" description="NAD-glutamate dehydrogenase catalytic" evidence="3">
    <location>
        <begin position="740"/>
        <end position="1235"/>
    </location>
</feature>